<keyword evidence="3" id="KW-0536">Nodulation</keyword>
<name>A0ABW1ALG0_9RHOO</name>
<proteinExistence type="inferred from homology"/>
<dbReference type="Gene3D" id="3.40.50.300">
    <property type="entry name" value="P-loop containing nucleotide triphosphate hydrolases"/>
    <property type="match status" value="1"/>
</dbReference>
<evidence type="ECO:0000259" key="7">
    <source>
        <dbReference type="PROSITE" id="PS50893"/>
    </source>
</evidence>
<dbReference type="InterPro" id="IPR003439">
    <property type="entry name" value="ABC_transporter-like_ATP-bd"/>
</dbReference>
<organism evidence="8 9">
    <name type="scientific">Thauera sinica</name>
    <dbReference type="NCBI Taxonomy" id="2665146"/>
    <lineage>
        <taxon>Bacteria</taxon>
        <taxon>Pseudomonadati</taxon>
        <taxon>Pseudomonadota</taxon>
        <taxon>Betaproteobacteria</taxon>
        <taxon>Rhodocyclales</taxon>
        <taxon>Zoogloeaceae</taxon>
        <taxon>Thauera</taxon>
    </lineage>
</organism>
<evidence type="ECO:0000256" key="4">
    <source>
        <dbReference type="ARBA" id="ARBA00022475"/>
    </source>
</evidence>
<evidence type="ECO:0000313" key="8">
    <source>
        <dbReference type="EMBL" id="MFC5768067.1"/>
    </source>
</evidence>
<evidence type="ECO:0000256" key="2">
    <source>
        <dbReference type="ARBA" id="ARBA00022448"/>
    </source>
</evidence>
<evidence type="ECO:0000256" key="3">
    <source>
        <dbReference type="ARBA" id="ARBA00022458"/>
    </source>
</evidence>
<evidence type="ECO:0000256" key="1">
    <source>
        <dbReference type="ARBA" id="ARBA00005417"/>
    </source>
</evidence>
<dbReference type="RefSeq" id="WP_096448908.1">
    <property type="nucleotide sequence ID" value="NZ_JBHSOG010000007.1"/>
</dbReference>
<dbReference type="PANTHER" id="PTHR42711:SF5">
    <property type="entry name" value="ABC TRANSPORTER ATP-BINDING PROTEIN NATA"/>
    <property type="match status" value="1"/>
</dbReference>
<evidence type="ECO:0000256" key="6">
    <source>
        <dbReference type="ARBA" id="ARBA00022840"/>
    </source>
</evidence>
<keyword evidence="4" id="KW-0472">Membrane</keyword>
<dbReference type="InterPro" id="IPR027417">
    <property type="entry name" value="P-loop_NTPase"/>
</dbReference>
<dbReference type="Proteomes" id="UP001595974">
    <property type="component" value="Unassembled WGS sequence"/>
</dbReference>
<comment type="similarity">
    <text evidence="1">Belongs to the ABC transporter superfamily.</text>
</comment>
<feature type="domain" description="ABC transporter" evidence="7">
    <location>
        <begin position="11"/>
        <end position="240"/>
    </location>
</feature>
<dbReference type="InterPro" id="IPR003593">
    <property type="entry name" value="AAA+_ATPase"/>
</dbReference>
<dbReference type="InterPro" id="IPR050763">
    <property type="entry name" value="ABC_transporter_ATP-binding"/>
</dbReference>
<keyword evidence="5" id="KW-0547">Nucleotide-binding</keyword>
<comment type="caution">
    <text evidence="8">The sequence shown here is derived from an EMBL/GenBank/DDBJ whole genome shotgun (WGS) entry which is preliminary data.</text>
</comment>
<dbReference type="SUPFAM" id="SSF52540">
    <property type="entry name" value="P-loop containing nucleoside triphosphate hydrolases"/>
    <property type="match status" value="1"/>
</dbReference>
<keyword evidence="6 8" id="KW-0067">ATP-binding</keyword>
<protein>
    <submittedName>
        <fullName evidence="8">ABC transporter ATP-binding protein</fullName>
    </submittedName>
</protein>
<dbReference type="GO" id="GO:0005524">
    <property type="term" value="F:ATP binding"/>
    <property type="evidence" value="ECO:0007669"/>
    <property type="project" value="UniProtKB-KW"/>
</dbReference>
<keyword evidence="2" id="KW-0813">Transport</keyword>
<keyword evidence="9" id="KW-1185">Reference proteome</keyword>
<evidence type="ECO:0000256" key="5">
    <source>
        <dbReference type="ARBA" id="ARBA00022741"/>
    </source>
</evidence>
<dbReference type="InterPro" id="IPR022467">
    <property type="entry name" value="ABC_transprt_ATP-bd_su_PQQ"/>
</dbReference>
<keyword evidence="4" id="KW-1003">Cell membrane</keyword>
<accession>A0ABW1ALG0</accession>
<gene>
    <name evidence="8" type="ORF">ACFPTN_01640</name>
</gene>
<sequence>MPETPSDDAILSLGGVRKSYGPREALKGVSLAIRPGEFVALLGPNGAGKSTMFQLLTGLFNADAGEIRVCGHDIGRSPVAALASIGVVFQQTTLDMDLSVEANLRFHTRLHGIAGREAGTRIAAALARLGLAERMHEPVRALSGGNRRKVELARAQLHRPSVLLMDEPTVGLDPASRRQLLDEVLALRRDGVAVLWATHLVEEAEEADRVVVLDAGKVLAEGTPASLVAAAGAASLAEAFLGMTGHREAAPA</sequence>
<dbReference type="EMBL" id="JBHSOG010000007">
    <property type="protein sequence ID" value="MFC5768067.1"/>
    <property type="molecule type" value="Genomic_DNA"/>
</dbReference>
<evidence type="ECO:0000313" key="9">
    <source>
        <dbReference type="Proteomes" id="UP001595974"/>
    </source>
</evidence>
<dbReference type="SMART" id="SM00382">
    <property type="entry name" value="AAA"/>
    <property type="match status" value="1"/>
</dbReference>
<dbReference type="PROSITE" id="PS50893">
    <property type="entry name" value="ABC_TRANSPORTER_2"/>
    <property type="match status" value="1"/>
</dbReference>
<dbReference type="Pfam" id="PF00005">
    <property type="entry name" value="ABC_tran"/>
    <property type="match status" value="1"/>
</dbReference>
<reference evidence="9" key="1">
    <citation type="journal article" date="2019" name="Int. J. Syst. Evol. Microbiol.">
        <title>The Global Catalogue of Microorganisms (GCM) 10K type strain sequencing project: providing services to taxonomists for standard genome sequencing and annotation.</title>
        <authorList>
            <consortium name="The Broad Institute Genomics Platform"/>
            <consortium name="The Broad Institute Genome Sequencing Center for Infectious Disease"/>
            <person name="Wu L."/>
            <person name="Ma J."/>
        </authorList>
    </citation>
    <scope>NUCLEOTIDE SEQUENCE [LARGE SCALE GENOMIC DNA]</scope>
    <source>
        <strain evidence="9">SHR3</strain>
    </source>
</reference>
<dbReference type="NCBIfam" id="TIGR03864">
    <property type="entry name" value="PQQ_ABC_ATP"/>
    <property type="match status" value="1"/>
</dbReference>
<dbReference type="PANTHER" id="PTHR42711">
    <property type="entry name" value="ABC TRANSPORTER ATP-BINDING PROTEIN"/>
    <property type="match status" value="1"/>
</dbReference>